<sequence length="126" mass="14582">MKKYIGVIIEESLEDVSLLRDVKILSTRISPVKKKHQTPWLSNWTLHTVEVERGEVEKIAENISRNLDSAHAHSWYADFDDGTEHYIIFPGRIFRIDMRDQAQYDEAKAYGVSIGIPAHQVDFRAK</sequence>
<evidence type="ECO:0000313" key="1">
    <source>
        <dbReference type="EMBL" id="OHA21253.1"/>
    </source>
</evidence>
<organism evidence="1 2">
    <name type="scientific">Candidatus Taylorbacteria bacterium RIFCSPHIGHO2_01_FULL_51_15</name>
    <dbReference type="NCBI Taxonomy" id="1802304"/>
    <lineage>
        <taxon>Bacteria</taxon>
        <taxon>Candidatus Tayloriibacteriota</taxon>
    </lineage>
</organism>
<protein>
    <submittedName>
        <fullName evidence="1">Uncharacterized protein</fullName>
    </submittedName>
</protein>
<dbReference type="EMBL" id="MHRI01000011">
    <property type="protein sequence ID" value="OHA21253.1"/>
    <property type="molecule type" value="Genomic_DNA"/>
</dbReference>
<reference evidence="1 2" key="1">
    <citation type="journal article" date="2016" name="Nat. Commun.">
        <title>Thousands of microbial genomes shed light on interconnected biogeochemical processes in an aquifer system.</title>
        <authorList>
            <person name="Anantharaman K."/>
            <person name="Brown C.T."/>
            <person name="Hug L.A."/>
            <person name="Sharon I."/>
            <person name="Castelle C.J."/>
            <person name="Probst A.J."/>
            <person name="Thomas B.C."/>
            <person name="Singh A."/>
            <person name="Wilkins M.J."/>
            <person name="Karaoz U."/>
            <person name="Brodie E.L."/>
            <person name="Williams K.H."/>
            <person name="Hubbard S.S."/>
            <person name="Banfield J.F."/>
        </authorList>
    </citation>
    <scope>NUCLEOTIDE SEQUENCE [LARGE SCALE GENOMIC DNA]</scope>
</reference>
<evidence type="ECO:0000313" key="2">
    <source>
        <dbReference type="Proteomes" id="UP000178121"/>
    </source>
</evidence>
<comment type="caution">
    <text evidence="1">The sequence shown here is derived from an EMBL/GenBank/DDBJ whole genome shotgun (WGS) entry which is preliminary data.</text>
</comment>
<gene>
    <name evidence="1" type="ORF">A2849_00445</name>
</gene>
<name>A0A1G2MBQ6_9BACT</name>
<accession>A0A1G2MBQ6</accession>
<dbReference type="Proteomes" id="UP000178121">
    <property type="component" value="Unassembled WGS sequence"/>
</dbReference>
<dbReference type="AlphaFoldDB" id="A0A1G2MBQ6"/>
<proteinExistence type="predicted"/>